<evidence type="ECO:0000259" key="3">
    <source>
        <dbReference type="Pfam" id="PF07593"/>
    </source>
</evidence>
<dbReference type="Gene3D" id="2.130.10.130">
    <property type="entry name" value="Integrin alpha, N-terminal"/>
    <property type="match status" value="2"/>
</dbReference>
<dbReference type="EMBL" id="JADKFW010000004">
    <property type="protein sequence ID" value="MBK9716963.1"/>
    <property type="molecule type" value="Genomic_DNA"/>
</dbReference>
<feature type="domain" description="ASPIC/UnbV" evidence="3">
    <location>
        <begin position="408"/>
        <end position="473"/>
    </location>
</feature>
<keyword evidence="2" id="KW-0812">Transmembrane</keyword>
<organism evidence="4 5">
    <name type="scientific">Candidatus Defluviibacterium haderslevense</name>
    <dbReference type="NCBI Taxonomy" id="2981993"/>
    <lineage>
        <taxon>Bacteria</taxon>
        <taxon>Pseudomonadati</taxon>
        <taxon>Bacteroidota</taxon>
        <taxon>Saprospiria</taxon>
        <taxon>Saprospirales</taxon>
        <taxon>Saprospiraceae</taxon>
        <taxon>Candidatus Defluviibacterium</taxon>
    </lineage>
</organism>
<evidence type="ECO:0000313" key="4">
    <source>
        <dbReference type="EMBL" id="MBK9716963.1"/>
    </source>
</evidence>
<reference evidence="4 5" key="1">
    <citation type="submission" date="2020-10" db="EMBL/GenBank/DDBJ databases">
        <title>Connecting structure to function with the recovery of over 1000 high-quality activated sludge metagenome-assembled genomes encoding full-length rRNA genes using long-read sequencing.</title>
        <authorList>
            <person name="Singleton C.M."/>
            <person name="Petriglieri F."/>
            <person name="Kristensen J.M."/>
            <person name="Kirkegaard R.H."/>
            <person name="Michaelsen T.Y."/>
            <person name="Andersen M.H."/>
            <person name="Karst S.M."/>
            <person name="Dueholm M.S."/>
            <person name="Nielsen P.H."/>
            <person name="Albertsen M."/>
        </authorList>
    </citation>
    <scope>NUCLEOTIDE SEQUENCE [LARGE SCALE GENOMIC DNA]</scope>
    <source>
        <strain evidence="4">Ribe_18-Q3-R11-54_BAT3C.373</strain>
    </source>
</reference>
<dbReference type="SUPFAM" id="SSF69318">
    <property type="entry name" value="Integrin alpha N-terminal domain"/>
    <property type="match status" value="2"/>
</dbReference>
<evidence type="ECO:0000256" key="2">
    <source>
        <dbReference type="SAM" id="Phobius"/>
    </source>
</evidence>
<gene>
    <name evidence="4" type="ORF">IPO85_05510</name>
</gene>
<dbReference type="InterPro" id="IPR028994">
    <property type="entry name" value="Integrin_alpha_N"/>
</dbReference>
<proteinExistence type="predicted"/>
<keyword evidence="1" id="KW-0732">Signal</keyword>
<accession>A0A9D7S855</accession>
<dbReference type="Pfam" id="PF13517">
    <property type="entry name" value="FG-GAP_3"/>
    <property type="match status" value="3"/>
</dbReference>
<dbReference type="Proteomes" id="UP000808349">
    <property type="component" value="Unassembled WGS sequence"/>
</dbReference>
<evidence type="ECO:0000313" key="5">
    <source>
        <dbReference type="Proteomes" id="UP000808349"/>
    </source>
</evidence>
<keyword evidence="2" id="KW-0472">Membrane</keyword>
<feature type="transmembrane region" description="Helical" evidence="2">
    <location>
        <begin position="7"/>
        <end position="28"/>
    </location>
</feature>
<dbReference type="Pfam" id="PF07593">
    <property type="entry name" value="UnbV_ASPIC"/>
    <property type="match status" value="1"/>
</dbReference>
<comment type="caution">
    <text evidence="4">The sequence shown here is derived from an EMBL/GenBank/DDBJ whole genome shotgun (WGS) entry which is preliminary data.</text>
</comment>
<dbReference type="AlphaFoldDB" id="A0A9D7S855"/>
<keyword evidence="2" id="KW-1133">Transmembrane helix</keyword>
<dbReference type="InterPro" id="IPR011519">
    <property type="entry name" value="UnbV_ASPIC"/>
</dbReference>
<dbReference type="PANTHER" id="PTHR16026">
    <property type="entry name" value="CARTILAGE ACIDIC PROTEIN 1"/>
    <property type="match status" value="1"/>
</dbReference>
<sequence>MKNNTIFQIKFFVSIFFISVGVTGFSQFEFKEAIFQKTFFSGIPISITDINGDYTDDLIVLDQGKRLWIGLNSGQGHYFWNNLNAESNSVLWSVNIADLDRNGYQDIILGGSNDGIKVYYQYQQGFQKVGLDQSLFFSQSATVYDINRDGWMDYTICDDNAKSKVYINRKGILDLDTNLIQLGLTPSSVEAGNYGILWSDFDQDGDGDLYISKCRAGVDNPSDKRRINLYYRNDHGVFTEQGEAYGIACNDQSWTSLNGDINGDGTLDLIVLNHYSPNKIYIQKSNGLFDDVTVSSGLNYQGTPLEGALKDWDNDSDLDLLIAGTQVELWLNDGLGHFTKTYTNFGAKPFSSFAVGDINKDGYLDIYASYADLLNYPTNQKDQLWLHPGGQNHWVSLSFKGTISNLNGIGCMVYYYLGGQKFVRELQGGESFGIQNSLNMYLGLKEHTLIDSLLVIWPSGIRDSYYHLDVDRPYLIEENGCCTSHRDINPNIDIVQCKGEESKLQCSSGLTQWIWNTSETTEAINIKQPGIYFYQAKDSSHCLVQSKSIGLILDPIETPRLNYNYEKLICDGVYLPLSVIGYKHIKWWNGDTNTVQKIDQSGIYFATVQGLCQEFNTDTLHLTKIDPLATPKVQVDTLFGPGKALLKGDREELNWYENESDHTPLFVGKNFESPELKASRQYWVEGFTSTQYQGIHGGMSKPVFESGAYHASFLNPEMFFNAYKDFILDSVTVFTDRAGIRIIELRDGNKKVLLSSKQDLVIGKNQIFLGFSIPQSKGLYSISTNEDNNKTALGTSSPRLERSNIGFYYPFFIQDKCRILTSSVSDAYYYAFFDWVIRPLDEICTSDRIAVPVVVNPVNNDDLKHQTNRIRVQQNKEELIISCHSGVMTQVQIVNVQGHILYNSKKELSTYVIPIDLWLKGIYFMSTMDDSGRPYYHKVVID</sequence>
<dbReference type="InterPro" id="IPR013517">
    <property type="entry name" value="FG-GAP"/>
</dbReference>
<dbReference type="InterPro" id="IPR027039">
    <property type="entry name" value="Crtac1"/>
</dbReference>
<dbReference type="PANTHER" id="PTHR16026:SF0">
    <property type="entry name" value="CARTILAGE ACIDIC PROTEIN 1"/>
    <property type="match status" value="1"/>
</dbReference>
<name>A0A9D7S855_9BACT</name>
<evidence type="ECO:0000256" key="1">
    <source>
        <dbReference type="ARBA" id="ARBA00022729"/>
    </source>
</evidence>
<protein>
    <submittedName>
        <fullName evidence="4">CRTAC1 family protein</fullName>
    </submittedName>
</protein>